<dbReference type="SUPFAM" id="SSF55729">
    <property type="entry name" value="Acyl-CoA N-acyltransferases (Nat)"/>
    <property type="match status" value="1"/>
</dbReference>
<reference evidence="4 5" key="1">
    <citation type="submission" date="2019-06" db="EMBL/GenBank/DDBJ databases">
        <title>Complete genome of Microbacterium foliorum M2.</title>
        <authorList>
            <person name="Cao G."/>
        </authorList>
    </citation>
    <scope>NUCLEOTIDE SEQUENCE [LARGE SCALE GENOMIC DNA]</scope>
    <source>
        <strain evidence="4 5">M2</strain>
    </source>
</reference>
<keyword evidence="1 4" id="KW-0808">Transferase</keyword>
<dbReference type="Proteomes" id="UP000316125">
    <property type="component" value="Chromosome"/>
</dbReference>
<dbReference type="AlphaFoldDB" id="A0A4Y5YP27"/>
<accession>A0A4Y5YP27</accession>
<dbReference type="PROSITE" id="PS51186">
    <property type="entry name" value="GNAT"/>
    <property type="match status" value="1"/>
</dbReference>
<keyword evidence="2" id="KW-0012">Acyltransferase</keyword>
<feature type="domain" description="N-acetyltransferase" evidence="3">
    <location>
        <begin position="5"/>
        <end position="164"/>
    </location>
</feature>
<proteinExistence type="predicted"/>
<name>A0A4Y5YP27_9MICO</name>
<evidence type="ECO:0000313" key="5">
    <source>
        <dbReference type="Proteomes" id="UP000316125"/>
    </source>
</evidence>
<dbReference type="PANTHER" id="PTHR43877">
    <property type="entry name" value="AMINOALKYLPHOSPHONATE N-ACETYLTRANSFERASE-RELATED-RELATED"/>
    <property type="match status" value="1"/>
</dbReference>
<dbReference type="Gene3D" id="3.40.630.30">
    <property type="match status" value="1"/>
</dbReference>
<evidence type="ECO:0000313" key="4">
    <source>
        <dbReference type="EMBL" id="QDE34610.1"/>
    </source>
</evidence>
<dbReference type="GO" id="GO:0016747">
    <property type="term" value="F:acyltransferase activity, transferring groups other than amino-acyl groups"/>
    <property type="evidence" value="ECO:0007669"/>
    <property type="project" value="InterPro"/>
</dbReference>
<dbReference type="Pfam" id="PF00583">
    <property type="entry name" value="Acetyltransf_1"/>
    <property type="match status" value="1"/>
</dbReference>
<dbReference type="RefSeq" id="WP_140036860.1">
    <property type="nucleotide sequence ID" value="NZ_CP041040.1"/>
</dbReference>
<dbReference type="InterPro" id="IPR050832">
    <property type="entry name" value="Bact_Acetyltransf"/>
</dbReference>
<dbReference type="InterPro" id="IPR000182">
    <property type="entry name" value="GNAT_dom"/>
</dbReference>
<evidence type="ECO:0000259" key="3">
    <source>
        <dbReference type="PROSITE" id="PS51186"/>
    </source>
</evidence>
<dbReference type="EMBL" id="CP041040">
    <property type="protein sequence ID" value="QDE34610.1"/>
    <property type="molecule type" value="Genomic_DNA"/>
</dbReference>
<dbReference type="OrthoDB" id="9790865at2"/>
<evidence type="ECO:0000256" key="1">
    <source>
        <dbReference type="ARBA" id="ARBA00022679"/>
    </source>
</evidence>
<dbReference type="CDD" id="cd04301">
    <property type="entry name" value="NAT_SF"/>
    <property type="match status" value="1"/>
</dbReference>
<protein>
    <submittedName>
        <fullName evidence="4">GNAT family N-acetyltransferase</fullName>
    </submittedName>
</protein>
<gene>
    <name evidence="4" type="ORF">FIV50_07295</name>
</gene>
<organism evidence="4 5">
    <name type="scientific">Microbacterium foliorum</name>
    <dbReference type="NCBI Taxonomy" id="104336"/>
    <lineage>
        <taxon>Bacteria</taxon>
        <taxon>Bacillati</taxon>
        <taxon>Actinomycetota</taxon>
        <taxon>Actinomycetes</taxon>
        <taxon>Micrococcales</taxon>
        <taxon>Microbacteriaceae</taxon>
        <taxon>Microbacterium</taxon>
    </lineage>
</organism>
<sequence length="164" mass="18086">MPDDFSIRPATQADGSFLGDMVVEAANWRSGGARPRHEILTAVEHRRYVSGWMRPADAGFLAVDTDGHPIGAAWYRLLAPDDAGFGFVGTAVPELIIGVQPIWRAHGVGRTLLRRLVAHAREQGHPRISLSVERDNFARTLYRSEGFVVTDEGTVRDTMVHRAS</sequence>
<evidence type="ECO:0000256" key="2">
    <source>
        <dbReference type="ARBA" id="ARBA00023315"/>
    </source>
</evidence>
<dbReference type="InterPro" id="IPR016181">
    <property type="entry name" value="Acyl_CoA_acyltransferase"/>
</dbReference>